<feature type="compositionally biased region" description="Polar residues" evidence="1">
    <location>
        <begin position="1"/>
        <end position="22"/>
    </location>
</feature>
<keyword evidence="3" id="KW-1185">Reference proteome</keyword>
<protein>
    <submittedName>
        <fullName evidence="2">Uncharacterized protein</fullName>
    </submittedName>
</protein>
<name>A0A8K0P6M8_LADFU</name>
<feature type="compositionally biased region" description="Polar residues" evidence="1">
    <location>
        <begin position="50"/>
        <end position="67"/>
    </location>
</feature>
<evidence type="ECO:0000313" key="2">
    <source>
        <dbReference type="EMBL" id="KAG8234123.1"/>
    </source>
</evidence>
<dbReference type="Proteomes" id="UP000792457">
    <property type="component" value="Unassembled WGS sequence"/>
</dbReference>
<evidence type="ECO:0000256" key="1">
    <source>
        <dbReference type="SAM" id="MobiDB-lite"/>
    </source>
</evidence>
<comment type="caution">
    <text evidence="2">The sequence shown here is derived from an EMBL/GenBank/DDBJ whole genome shotgun (WGS) entry which is preliminary data.</text>
</comment>
<reference evidence="2" key="1">
    <citation type="submission" date="2013-04" db="EMBL/GenBank/DDBJ databases">
        <authorList>
            <person name="Qu J."/>
            <person name="Murali S.C."/>
            <person name="Bandaranaike D."/>
            <person name="Bellair M."/>
            <person name="Blankenburg K."/>
            <person name="Chao H."/>
            <person name="Dinh H."/>
            <person name="Doddapaneni H."/>
            <person name="Downs B."/>
            <person name="Dugan-Rocha S."/>
            <person name="Elkadiri S."/>
            <person name="Gnanaolivu R.D."/>
            <person name="Hernandez B."/>
            <person name="Javaid M."/>
            <person name="Jayaseelan J.C."/>
            <person name="Lee S."/>
            <person name="Li M."/>
            <person name="Ming W."/>
            <person name="Munidasa M."/>
            <person name="Muniz J."/>
            <person name="Nguyen L."/>
            <person name="Ongeri F."/>
            <person name="Osuji N."/>
            <person name="Pu L.-L."/>
            <person name="Puazo M."/>
            <person name="Qu C."/>
            <person name="Quiroz J."/>
            <person name="Raj R."/>
            <person name="Weissenberger G."/>
            <person name="Xin Y."/>
            <person name="Zou X."/>
            <person name="Han Y."/>
            <person name="Richards S."/>
            <person name="Worley K."/>
            <person name="Muzny D."/>
            <person name="Gibbs R."/>
        </authorList>
    </citation>
    <scope>NUCLEOTIDE SEQUENCE</scope>
    <source>
        <strain evidence="2">Sampled in the wild</strain>
    </source>
</reference>
<dbReference type="AlphaFoldDB" id="A0A8K0P6M8"/>
<reference evidence="2" key="2">
    <citation type="submission" date="2017-10" db="EMBL/GenBank/DDBJ databases">
        <title>Ladona fulva Genome sequencing and assembly.</title>
        <authorList>
            <person name="Murali S."/>
            <person name="Richards S."/>
            <person name="Bandaranaike D."/>
            <person name="Bellair M."/>
            <person name="Blankenburg K."/>
            <person name="Chao H."/>
            <person name="Dinh H."/>
            <person name="Doddapaneni H."/>
            <person name="Dugan-Rocha S."/>
            <person name="Elkadiri S."/>
            <person name="Gnanaolivu R."/>
            <person name="Hernandez B."/>
            <person name="Skinner E."/>
            <person name="Javaid M."/>
            <person name="Lee S."/>
            <person name="Li M."/>
            <person name="Ming W."/>
            <person name="Munidasa M."/>
            <person name="Muniz J."/>
            <person name="Nguyen L."/>
            <person name="Hughes D."/>
            <person name="Osuji N."/>
            <person name="Pu L.-L."/>
            <person name="Puazo M."/>
            <person name="Qu C."/>
            <person name="Quiroz J."/>
            <person name="Raj R."/>
            <person name="Weissenberger G."/>
            <person name="Xin Y."/>
            <person name="Zou X."/>
            <person name="Han Y."/>
            <person name="Worley K."/>
            <person name="Muzny D."/>
            <person name="Gibbs R."/>
        </authorList>
    </citation>
    <scope>NUCLEOTIDE SEQUENCE</scope>
    <source>
        <strain evidence="2">Sampled in the wild</strain>
    </source>
</reference>
<gene>
    <name evidence="2" type="ORF">J437_LFUL007489</name>
</gene>
<organism evidence="2 3">
    <name type="scientific">Ladona fulva</name>
    <name type="common">Scarce chaser dragonfly</name>
    <name type="synonym">Libellula fulva</name>
    <dbReference type="NCBI Taxonomy" id="123851"/>
    <lineage>
        <taxon>Eukaryota</taxon>
        <taxon>Metazoa</taxon>
        <taxon>Ecdysozoa</taxon>
        <taxon>Arthropoda</taxon>
        <taxon>Hexapoda</taxon>
        <taxon>Insecta</taxon>
        <taxon>Pterygota</taxon>
        <taxon>Palaeoptera</taxon>
        <taxon>Odonata</taxon>
        <taxon>Epiprocta</taxon>
        <taxon>Anisoptera</taxon>
        <taxon>Libelluloidea</taxon>
        <taxon>Libellulidae</taxon>
        <taxon>Ladona</taxon>
    </lineage>
</organism>
<feature type="region of interest" description="Disordered" evidence="1">
    <location>
        <begin position="1"/>
        <end position="79"/>
    </location>
</feature>
<accession>A0A8K0P6M8</accession>
<dbReference type="EMBL" id="KZ308781">
    <property type="protein sequence ID" value="KAG8234123.1"/>
    <property type="molecule type" value="Genomic_DNA"/>
</dbReference>
<sequence>MVNQQQEFEVQESRLPQQQLRVQDSRPQPEVKTQSLRKQQCEEGLPIDQTEATPDTSKNGQPSPNKSVKQEPVLQRHKV</sequence>
<evidence type="ECO:0000313" key="3">
    <source>
        <dbReference type="Proteomes" id="UP000792457"/>
    </source>
</evidence>
<proteinExistence type="predicted"/>